<accession>A0A4Y3R230</accession>
<dbReference type="Proteomes" id="UP000319210">
    <property type="component" value="Unassembled WGS sequence"/>
</dbReference>
<name>A0A4Y3R230_STRCI</name>
<keyword evidence="3" id="KW-1185">Reference proteome</keyword>
<gene>
    <name evidence="2" type="ORF">SCA03_35280</name>
</gene>
<dbReference type="AlphaFoldDB" id="A0A4Y3R230"/>
<feature type="binding site" evidence="1">
    <location>
        <position position="280"/>
    </location>
    <ligand>
        <name>Zn(2+)</name>
        <dbReference type="ChEBI" id="CHEBI:29105"/>
    </ligand>
</feature>
<reference evidence="2 3" key="1">
    <citation type="submission" date="2019-06" db="EMBL/GenBank/DDBJ databases">
        <title>Whole genome shotgun sequence of Streptomyces cacaoi subsp. cacaoi NBRC 12748.</title>
        <authorList>
            <person name="Hosoyama A."/>
            <person name="Uohara A."/>
            <person name="Ohji S."/>
            <person name="Ichikawa N."/>
        </authorList>
    </citation>
    <scope>NUCLEOTIDE SEQUENCE [LARGE SCALE GENOMIC DNA]</scope>
    <source>
        <strain evidence="2 3">NBRC 12748</strain>
    </source>
</reference>
<evidence type="ECO:0000256" key="1">
    <source>
        <dbReference type="PIRSR" id="PIRSR607822-1"/>
    </source>
</evidence>
<dbReference type="Pfam" id="PF05147">
    <property type="entry name" value="LANC_like"/>
    <property type="match status" value="1"/>
</dbReference>
<dbReference type="GO" id="GO:0046872">
    <property type="term" value="F:metal ion binding"/>
    <property type="evidence" value="ECO:0007669"/>
    <property type="project" value="UniProtKB-KW"/>
</dbReference>
<dbReference type="InterPro" id="IPR007822">
    <property type="entry name" value="LANC-like"/>
</dbReference>
<protein>
    <recommendedName>
        <fullName evidence="4">Lanthionine synthetase C family protein</fullName>
    </recommendedName>
</protein>
<evidence type="ECO:0000313" key="2">
    <source>
        <dbReference type="EMBL" id="GEB50977.1"/>
    </source>
</evidence>
<keyword evidence="1" id="KW-0479">Metal-binding</keyword>
<dbReference type="SMART" id="SM01260">
    <property type="entry name" value="LANC_like"/>
    <property type="match status" value="1"/>
</dbReference>
<comment type="caution">
    <text evidence="2">The sequence shown here is derived from an EMBL/GenBank/DDBJ whole genome shotgun (WGS) entry which is preliminary data.</text>
</comment>
<dbReference type="PRINTS" id="PR01955">
    <property type="entry name" value="LANCFRANKIA"/>
</dbReference>
<dbReference type="InterPro" id="IPR033889">
    <property type="entry name" value="LanC"/>
</dbReference>
<dbReference type="Gene3D" id="1.50.10.20">
    <property type="match status" value="1"/>
</dbReference>
<sequence length="407" mass="43540">MTTELEQAQALTQEFAAHLAQHAAPPEDEPWAEQSLAEGAAGIALFHIEYAAQGRSPWSPAHRWIAQAAARDISAADTTGLYLGAPALAFVLNTVPDTVRHLYQDAYSALHDNVIALAHRRADAALARLHRGTLATFGEYDTFFGLTGIGAYLLGSAPDSSAMERVLSYLVALTRPLDNNHPTPGWWVDHDPHREHTMPGGHGNLGAAHGITGPLLLLAQAERHGVRVEGQAGAIRAICDHLDTWRLEGEAGPWWPEPLTLADLESGRSHQRAPGRPSWCYGTPGIARAGQLAGIALNDPALQLTYEDALHQCLSDPGQLAQISDTTLCHGWAGLYQTVFRAARDARTPHLAALLPALRKDLITHARPSVAKGLGLLEGDAGCALALTTVSADRTPTTGWDACLLIN</sequence>
<feature type="binding site" evidence="1">
    <location>
        <position position="330"/>
    </location>
    <ligand>
        <name>Zn(2+)</name>
        <dbReference type="ChEBI" id="CHEBI:29105"/>
    </ligand>
</feature>
<dbReference type="OrthoDB" id="1882482at2"/>
<dbReference type="CDD" id="cd04793">
    <property type="entry name" value="LanC"/>
    <property type="match status" value="1"/>
</dbReference>
<evidence type="ECO:0000313" key="3">
    <source>
        <dbReference type="Proteomes" id="UP000319210"/>
    </source>
</evidence>
<proteinExistence type="predicted"/>
<dbReference type="SUPFAM" id="SSF158745">
    <property type="entry name" value="LanC-like"/>
    <property type="match status" value="1"/>
</dbReference>
<feature type="binding site" evidence="1">
    <location>
        <position position="329"/>
    </location>
    <ligand>
        <name>Zn(2+)</name>
        <dbReference type="ChEBI" id="CHEBI:29105"/>
    </ligand>
</feature>
<evidence type="ECO:0008006" key="4">
    <source>
        <dbReference type="Google" id="ProtNLM"/>
    </source>
</evidence>
<dbReference type="EMBL" id="BJMM01000017">
    <property type="protein sequence ID" value="GEB50977.1"/>
    <property type="molecule type" value="Genomic_DNA"/>
</dbReference>
<dbReference type="RefSeq" id="WP_086815026.1">
    <property type="nucleotide sequence ID" value="NZ_BJMM01000017.1"/>
</dbReference>
<dbReference type="GO" id="GO:0031179">
    <property type="term" value="P:peptide modification"/>
    <property type="evidence" value="ECO:0007669"/>
    <property type="project" value="InterPro"/>
</dbReference>
<organism evidence="2 3">
    <name type="scientific">Streptomyces cacaoi</name>
    <dbReference type="NCBI Taxonomy" id="1898"/>
    <lineage>
        <taxon>Bacteria</taxon>
        <taxon>Bacillati</taxon>
        <taxon>Actinomycetota</taxon>
        <taxon>Actinomycetes</taxon>
        <taxon>Kitasatosporales</taxon>
        <taxon>Streptomycetaceae</taxon>
        <taxon>Streptomyces</taxon>
    </lineage>
</organism>
<keyword evidence="1" id="KW-0862">Zinc</keyword>
<dbReference type="PRINTS" id="PR01950">
    <property type="entry name" value="LANCSUPER"/>
</dbReference>